<dbReference type="SUPFAM" id="SSF89796">
    <property type="entry name" value="CoA-transferase family III (CaiB/BaiF)"/>
    <property type="match status" value="1"/>
</dbReference>
<name>Q0RJY0_FRAAA</name>
<dbReference type="Proteomes" id="UP000000657">
    <property type="component" value="Chromosome"/>
</dbReference>
<proteinExistence type="predicted"/>
<organism evidence="1 2">
    <name type="scientific">Frankia alni (strain DSM 45986 / CECT 9034 / ACN14a)</name>
    <dbReference type="NCBI Taxonomy" id="326424"/>
    <lineage>
        <taxon>Bacteria</taxon>
        <taxon>Bacillati</taxon>
        <taxon>Actinomycetota</taxon>
        <taxon>Actinomycetes</taxon>
        <taxon>Frankiales</taxon>
        <taxon>Frankiaceae</taxon>
        <taxon>Frankia</taxon>
    </lineage>
</organism>
<sequence length="417" mass="45225">MFEETGADEAGHPMKQDILAGVRVVEVATWTFVPSAGAVLADWGADVVKIEHPVTGDPQRGLISSGIVAGAGSINHFIEQPNRGKRSLGLDIGSESGREILRKLVEQSDVFVTNLLPDSRARAGIDVDDVRAWNPKIIYARGHGYGSRGEQAGRGGYDMAAYWSRGGIGDSLIPHEGDWPAPQRPAFGDTYGGFALAGGIAAALFRRERSGEPSVVDVSLLAAAIWQLAPDIVGAGVTGAPIPKFQLEEMPNPVANLYRTGDGRFLAVVLLQADRFWADFCTRLGRTDLIDDPRYSDAKVRFANRRECIAELRATFESAPLSHWEKALADFDGVWDAVRTAPELHQDPQVQANGYLPKITDGNGNTFSVAASPVQFDEKHLDLTAAPEHGQHTEEILLELGYDWDKIIEFKENGATS</sequence>
<evidence type="ECO:0000313" key="2">
    <source>
        <dbReference type="Proteomes" id="UP000000657"/>
    </source>
</evidence>
<keyword evidence="2" id="KW-1185">Reference proteome</keyword>
<evidence type="ECO:0000313" key="1">
    <source>
        <dbReference type="EMBL" id="CAJ62180.1"/>
    </source>
</evidence>
<protein>
    <submittedName>
        <fullName evidence="1">Fatty acid-CoA racemase</fullName>
    </submittedName>
</protein>
<dbReference type="PANTHER" id="PTHR48228">
    <property type="entry name" value="SUCCINYL-COA--D-CITRAMALATE COA-TRANSFERASE"/>
    <property type="match status" value="1"/>
</dbReference>
<gene>
    <name evidence="1" type="ordered locus">FRAAL3537</name>
</gene>
<dbReference type="AlphaFoldDB" id="Q0RJY0"/>
<dbReference type="KEGG" id="fal:FRAAL3537"/>
<dbReference type="InterPro" id="IPR044855">
    <property type="entry name" value="CoA-Trfase_III_dom3_sf"/>
</dbReference>
<dbReference type="Gene3D" id="3.30.1540.10">
    <property type="entry name" value="formyl-coa transferase, domain 3"/>
    <property type="match status" value="1"/>
</dbReference>
<dbReference type="Pfam" id="PF02515">
    <property type="entry name" value="CoA_transf_3"/>
    <property type="match status" value="1"/>
</dbReference>
<dbReference type="STRING" id="326424.FRAAL3537"/>
<dbReference type="InterPro" id="IPR023606">
    <property type="entry name" value="CoA-Trfase_III_dom_1_sf"/>
</dbReference>
<dbReference type="EMBL" id="CT573213">
    <property type="protein sequence ID" value="CAJ62180.1"/>
    <property type="molecule type" value="Genomic_DNA"/>
</dbReference>
<reference evidence="1 2" key="1">
    <citation type="journal article" date="2007" name="Genome Res.">
        <title>Genome characteristics of facultatively symbiotic Frankia sp. strains reflect host range and host plant biogeography.</title>
        <authorList>
            <person name="Normand P."/>
            <person name="Lapierre P."/>
            <person name="Tisa L.S."/>
            <person name="Gogarten J.P."/>
            <person name="Alloisio N."/>
            <person name="Bagnarol E."/>
            <person name="Bassi C.A."/>
            <person name="Berry A.M."/>
            <person name="Bickhart D.M."/>
            <person name="Choisne N."/>
            <person name="Couloux A."/>
            <person name="Cournoyer B."/>
            <person name="Cruveiller S."/>
            <person name="Daubin V."/>
            <person name="Demange N."/>
            <person name="Francino M.P."/>
            <person name="Goltsman E."/>
            <person name="Huang Y."/>
            <person name="Kopp O.R."/>
            <person name="Labarre L."/>
            <person name="Lapidus A."/>
            <person name="Lavire C."/>
            <person name="Marechal J."/>
            <person name="Martinez M."/>
            <person name="Mastronunzio J.E."/>
            <person name="Mullin B.C."/>
            <person name="Niemann J."/>
            <person name="Pujic P."/>
            <person name="Rawnsley T."/>
            <person name="Rouy Z."/>
            <person name="Schenowitz C."/>
            <person name="Sellstedt A."/>
            <person name="Tavares F."/>
            <person name="Tomkins J.P."/>
            <person name="Vallenet D."/>
            <person name="Valverde C."/>
            <person name="Wall L.G."/>
            <person name="Wang Y."/>
            <person name="Medigue C."/>
            <person name="Benson D.R."/>
        </authorList>
    </citation>
    <scope>NUCLEOTIDE SEQUENCE [LARGE SCALE GENOMIC DNA]</scope>
    <source>
        <strain evidence="2">DSM 45986 / CECT 9034 / ACN14a</strain>
    </source>
</reference>
<dbReference type="InterPro" id="IPR050509">
    <property type="entry name" value="CoA-transferase_III"/>
</dbReference>
<accession>Q0RJY0</accession>
<dbReference type="HOGENOM" id="CLU_033975_2_1_11"/>
<dbReference type="Gene3D" id="3.40.50.10540">
    <property type="entry name" value="Crotonobetainyl-coa:carnitine coa-transferase, domain 1"/>
    <property type="match status" value="1"/>
</dbReference>
<dbReference type="PANTHER" id="PTHR48228:SF2">
    <property type="entry name" value="E-CINNAMOYL-COA:R-PHENYLLACTATE COA TRANSFERASE LARGE SUBUNIT"/>
    <property type="match status" value="1"/>
</dbReference>
<dbReference type="InterPro" id="IPR003673">
    <property type="entry name" value="CoA-Trfase_fam_III"/>
</dbReference>
<dbReference type="eggNOG" id="COG1804">
    <property type="taxonomic scope" value="Bacteria"/>
</dbReference>
<dbReference type="GO" id="GO:0003824">
    <property type="term" value="F:catalytic activity"/>
    <property type="evidence" value="ECO:0007669"/>
    <property type="project" value="InterPro"/>
</dbReference>